<dbReference type="RefSeq" id="WP_236686334.1">
    <property type="nucleotide sequence ID" value="NZ_JXSL01000025.1"/>
</dbReference>
<dbReference type="InterPro" id="IPR036282">
    <property type="entry name" value="Glutathione-S-Trfase_C_sf"/>
</dbReference>
<comment type="caution">
    <text evidence="2">The sequence shown here is derived from an EMBL/GenBank/DDBJ whole genome shotgun (WGS) entry which is preliminary data.</text>
</comment>
<dbReference type="STRING" id="272627.CCC_03410"/>
<dbReference type="GO" id="GO:0016740">
    <property type="term" value="F:transferase activity"/>
    <property type="evidence" value="ECO:0007669"/>
    <property type="project" value="UniProtKB-KW"/>
</dbReference>
<gene>
    <name evidence="2" type="ORF">CCC_03410</name>
</gene>
<dbReference type="InterPro" id="IPR036249">
    <property type="entry name" value="Thioredoxin-like_sf"/>
</dbReference>
<dbReference type="SUPFAM" id="SSF52833">
    <property type="entry name" value="Thioredoxin-like"/>
    <property type="match status" value="1"/>
</dbReference>
<dbReference type="Pfam" id="PF13410">
    <property type="entry name" value="GST_C_2"/>
    <property type="match status" value="1"/>
</dbReference>
<dbReference type="AlphaFoldDB" id="A0A0C2UCG8"/>
<evidence type="ECO:0000259" key="1">
    <source>
        <dbReference type="PROSITE" id="PS50404"/>
    </source>
</evidence>
<dbReference type="PANTHER" id="PTHR43968">
    <property type="match status" value="1"/>
</dbReference>
<protein>
    <submittedName>
        <fullName evidence="2">Glutathione S-transferase family protein</fullName>
    </submittedName>
</protein>
<keyword evidence="2" id="KW-0808">Transferase</keyword>
<dbReference type="InterPro" id="IPR004045">
    <property type="entry name" value="Glutathione_S-Trfase_N"/>
</dbReference>
<dbReference type="Gene3D" id="1.20.1050.10">
    <property type="match status" value="1"/>
</dbReference>
<name>A0A0C2UCG8_PARME</name>
<dbReference type="EMBL" id="JXSL01000025">
    <property type="protein sequence ID" value="KIL99192.1"/>
    <property type="molecule type" value="Genomic_DNA"/>
</dbReference>
<dbReference type="PROSITE" id="PS50404">
    <property type="entry name" value="GST_NTER"/>
    <property type="match status" value="1"/>
</dbReference>
<organism evidence="2 3">
    <name type="scientific">Paramagnetospirillum magnetotacticum MS-1</name>
    <dbReference type="NCBI Taxonomy" id="272627"/>
    <lineage>
        <taxon>Bacteria</taxon>
        <taxon>Pseudomonadati</taxon>
        <taxon>Pseudomonadota</taxon>
        <taxon>Alphaproteobacteria</taxon>
        <taxon>Rhodospirillales</taxon>
        <taxon>Magnetospirillaceae</taxon>
        <taxon>Paramagnetospirillum</taxon>
    </lineage>
</organism>
<dbReference type="Gene3D" id="3.40.30.10">
    <property type="entry name" value="Glutaredoxin"/>
    <property type="match status" value="1"/>
</dbReference>
<dbReference type="Proteomes" id="UP000031971">
    <property type="component" value="Unassembled WGS sequence"/>
</dbReference>
<dbReference type="InterPro" id="IPR050983">
    <property type="entry name" value="GST_Omega/HSP26"/>
</dbReference>
<evidence type="ECO:0000313" key="2">
    <source>
        <dbReference type="EMBL" id="KIL99192.1"/>
    </source>
</evidence>
<proteinExistence type="predicted"/>
<reference evidence="2 3" key="1">
    <citation type="submission" date="2015-01" db="EMBL/GenBank/DDBJ databases">
        <title>Genome Sequence of Magnetospirillum magnetotacticum Strain MS-1.</title>
        <authorList>
            <person name="Marinov G.K."/>
            <person name="Smalley M.D."/>
            <person name="DeSalvo G."/>
        </authorList>
    </citation>
    <scope>NUCLEOTIDE SEQUENCE [LARGE SCALE GENOMIC DNA]</scope>
    <source>
        <strain evidence="2 3">MS-1</strain>
    </source>
</reference>
<sequence>MGAWPFPSGVFLAMKLRYSTTSPYARKCWVVAAETGLEPRLEFVLTNAWSPDTDLPKDNPLGKVPALITEGGEALFDSPVICEYLDSLHDGQKLFPATGGARWEQLRLAALADGILDAALVKRLEATMRPEDKRWSDWTDRQSRAIARALDVMEEECAGWGRDFLIGQIGAAVALGYLDYRFAAEDWRAGRPKLAGWYAETAKRPSMVKSEPRD</sequence>
<keyword evidence="3" id="KW-1185">Reference proteome</keyword>
<dbReference type="PANTHER" id="PTHR43968:SF6">
    <property type="entry name" value="GLUTATHIONE S-TRANSFERASE OMEGA"/>
    <property type="match status" value="1"/>
</dbReference>
<dbReference type="CDD" id="cd03205">
    <property type="entry name" value="GST_C_6"/>
    <property type="match status" value="1"/>
</dbReference>
<feature type="domain" description="GST N-terminal" evidence="1">
    <location>
        <begin position="12"/>
        <end position="93"/>
    </location>
</feature>
<dbReference type="GO" id="GO:0005737">
    <property type="term" value="C:cytoplasm"/>
    <property type="evidence" value="ECO:0007669"/>
    <property type="project" value="TreeGrafter"/>
</dbReference>
<dbReference type="Pfam" id="PF13409">
    <property type="entry name" value="GST_N_2"/>
    <property type="match status" value="1"/>
</dbReference>
<dbReference type="SUPFAM" id="SSF47616">
    <property type="entry name" value="GST C-terminal domain-like"/>
    <property type="match status" value="1"/>
</dbReference>
<accession>A0A0C2UCG8</accession>
<dbReference type="CDD" id="cd03049">
    <property type="entry name" value="GST_N_3"/>
    <property type="match status" value="1"/>
</dbReference>
<evidence type="ECO:0000313" key="3">
    <source>
        <dbReference type="Proteomes" id="UP000031971"/>
    </source>
</evidence>